<sequence>MLSFNLCVNLFVLSYNEIKGFCKEVGSLKLSVLIKKSIGIIACPGGRVFADKIMEDLKKIFVDTERQIIEKISQTSNSLKEDILKLEGSLLPLLEVLGFSNLKFDETMDIPVNFVKFANGEFKAEILRTIRDKDIFIVQDVSNTYPVNVNNNEKVLMTINDHLMNLMTTIDACMQAKANSVSVIVPSYPYSRQDKKHSREGLTASLFGRFLEELRVKHILTLDIHSKAIENVFRKTYFENLNASYEIFDALAELIDIRDSNLVVVSPDTGAVNRNKFFASNLKRPLALLYKERDYSKVTHNVNDSNISVTKLLGDVEGKNVFMSDDILATGGTFIKAVKLLKSMGAKKIICAVSLPFFNGDAIKYFDKAYEEGYFYKIIGTNAVYHDDKLISKPWYYEANVAHLFAGAIFAIYNRISLQKNS</sequence>
<dbReference type="NCBIfam" id="NF005299">
    <property type="entry name" value="PRK06827.1"/>
    <property type="match status" value="1"/>
</dbReference>
<dbReference type="GO" id="GO:0016301">
    <property type="term" value="F:kinase activity"/>
    <property type="evidence" value="ECO:0007669"/>
    <property type="project" value="UniProtKB-KW"/>
</dbReference>
<dbReference type="NCBIfam" id="TIGR01251">
    <property type="entry name" value="ribP_PPkin"/>
    <property type="match status" value="1"/>
</dbReference>
<dbReference type="GO" id="GO:0005524">
    <property type="term" value="F:ATP binding"/>
    <property type="evidence" value="ECO:0007669"/>
    <property type="project" value="UniProtKB-KW"/>
</dbReference>
<keyword evidence="12" id="KW-1185">Reference proteome</keyword>
<protein>
    <recommendedName>
        <fullName evidence="1">ribose-phosphate diphosphokinase</fullName>
        <ecNumber evidence="1">2.7.6.1</ecNumber>
    </recommendedName>
</protein>
<dbReference type="eggNOG" id="COG0462">
    <property type="taxonomic scope" value="Bacteria"/>
</dbReference>
<dbReference type="SMART" id="SM01400">
    <property type="entry name" value="Pribosyltran_N"/>
    <property type="match status" value="1"/>
</dbReference>
<dbReference type="PATRIC" id="fig|1313292.3.peg.579"/>
<dbReference type="InterPro" id="IPR000836">
    <property type="entry name" value="PRTase_dom"/>
</dbReference>
<dbReference type="GO" id="GO:0000287">
    <property type="term" value="F:magnesium ion binding"/>
    <property type="evidence" value="ECO:0007669"/>
    <property type="project" value="InterPro"/>
</dbReference>
<keyword evidence="5" id="KW-0418">Kinase</keyword>
<evidence type="ECO:0000256" key="4">
    <source>
        <dbReference type="ARBA" id="ARBA00022741"/>
    </source>
</evidence>
<comment type="similarity">
    <text evidence="8">Belongs to the ribose-phosphate pyrophosphokinase family.</text>
</comment>
<dbReference type="EC" id="2.7.6.1" evidence="1"/>
<feature type="domain" description="Phosphoribosyltransferase" evidence="9">
    <location>
        <begin position="242"/>
        <end position="355"/>
    </location>
</feature>
<evidence type="ECO:0000256" key="3">
    <source>
        <dbReference type="ARBA" id="ARBA00022727"/>
    </source>
</evidence>
<dbReference type="GO" id="GO:0002189">
    <property type="term" value="C:ribose phosphate diphosphokinase complex"/>
    <property type="evidence" value="ECO:0007669"/>
    <property type="project" value="TreeGrafter"/>
</dbReference>
<organism evidence="11 12">
    <name type="scientific">Borrelia coriaceae ATCC 43381</name>
    <dbReference type="NCBI Taxonomy" id="1408429"/>
    <lineage>
        <taxon>Bacteria</taxon>
        <taxon>Pseudomonadati</taxon>
        <taxon>Spirochaetota</taxon>
        <taxon>Spirochaetia</taxon>
        <taxon>Spirochaetales</taxon>
        <taxon>Borreliaceae</taxon>
        <taxon>Borrelia</taxon>
    </lineage>
</organism>
<keyword evidence="6" id="KW-0067">ATP-binding</keyword>
<evidence type="ECO:0000256" key="5">
    <source>
        <dbReference type="ARBA" id="ARBA00022777"/>
    </source>
</evidence>
<dbReference type="GO" id="GO:0005737">
    <property type="term" value="C:cytoplasm"/>
    <property type="evidence" value="ECO:0007669"/>
    <property type="project" value="TreeGrafter"/>
</dbReference>
<dbReference type="GO" id="GO:0004749">
    <property type="term" value="F:ribose phosphate diphosphokinase activity"/>
    <property type="evidence" value="ECO:0007669"/>
    <property type="project" value="UniProtKB-EC"/>
</dbReference>
<evidence type="ECO:0000256" key="6">
    <source>
        <dbReference type="ARBA" id="ARBA00022840"/>
    </source>
</evidence>
<dbReference type="InterPro" id="IPR029057">
    <property type="entry name" value="PRTase-like"/>
</dbReference>
<dbReference type="PANTHER" id="PTHR10210:SF32">
    <property type="entry name" value="RIBOSE-PHOSPHATE PYROPHOSPHOKINASE 2"/>
    <property type="match status" value="1"/>
</dbReference>
<evidence type="ECO:0000256" key="1">
    <source>
        <dbReference type="ARBA" id="ARBA00013247"/>
    </source>
</evidence>
<accession>W5SV41</accession>
<name>W5SV41_9SPIR</name>
<evidence type="ECO:0000256" key="2">
    <source>
        <dbReference type="ARBA" id="ARBA00022679"/>
    </source>
</evidence>
<dbReference type="Gene3D" id="3.40.50.2020">
    <property type="match status" value="2"/>
</dbReference>
<dbReference type="CDD" id="cd06223">
    <property type="entry name" value="PRTases_typeI"/>
    <property type="match status" value="1"/>
</dbReference>
<keyword evidence="4" id="KW-0547">Nucleotide-binding</keyword>
<gene>
    <name evidence="11" type="ORF">BCO_0060800</name>
</gene>
<dbReference type="InterPro" id="IPR029099">
    <property type="entry name" value="Pribosyltran_N"/>
</dbReference>
<keyword evidence="2 11" id="KW-0808">Transferase</keyword>
<comment type="catalytic activity">
    <reaction evidence="7">
        <text>D-ribose 5-phosphate + ATP = 5-phospho-alpha-D-ribose 1-diphosphate + AMP + H(+)</text>
        <dbReference type="Rhea" id="RHEA:15609"/>
        <dbReference type="ChEBI" id="CHEBI:15378"/>
        <dbReference type="ChEBI" id="CHEBI:30616"/>
        <dbReference type="ChEBI" id="CHEBI:58017"/>
        <dbReference type="ChEBI" id="CHEBI:78346"/>
        <dbReference type="ChEBI" id="CHEBI:456215"/>
        <dbReference type="EC" id="2.7.6.1"/>
    </reaction>
</comment>
<dbReference type="SUPFAM" id="SSF53271">
    <property type="entry name" value="PRTase-like"/>
    <property type="match status" value="1"/>
</dbReference>
<dbReference type="Pfam" id="PF13793">
    <property type="entry name" value="Pribosyltran_N"/>
    <property type="match status" value="1"/>
</dbReference>
<evidence type="ECO:0000313" key="11">
    <source>
        <dbReference type="EMBL" id="AHH10727.1"/>
    </source>
</evidence>
<dbReference type="GO" id="GO:0006015">
    <property type="term" value="P:5-phosphoribose 1-diphosphate biosynthetic process"/>
    <property type="evidence" value="ECO:0007669"/>
    <property type="project" value="TreeGrafter"/>
</dbReference>
<dbReference type="Pfam" id="PF00156">
    <property type="entry name" value="Pribosyltran"/>
    <property type="match status" value="1"/>
</dbReference>
<dbReference type="PANTHER" id="PTHR10210">
    <property type="entry name" value="RIBOSE-PHOSPHATE DIPHOSPHOKINASE FAMILY MEMBER"/>
    <property type="match status" value="1"/>
</dbReference>
<dbReference type="Proteomes" id="UP000019330">
    <property type="component" value="Chromosome"/>
</dbReference>
<dbReference type="HOGENOM" id="CLU_033546_8_0_12"/>
<dbReference type="GO" id="GO:0006164">
    <property type="term" value="P:purine nucleotide biosynthetic process"/>
    <property type="evidence" value="ECO:0007669"/>
    <property type="project" value="TreeGrafter"/>
</dbReference>
<dbReference type="AlphaFoldDB" id="W5SV41"/>
<dbReference type="STRING" id="1313292.BCO_0060800"/>
<proteinExistence type="inferred from homology"/>
<feature type="domain" description="Ribose-phosphate pyrophosphokinase N-terminal" evidence="10">
    <location>
        <begin position="111"/>
        <end position="212"/>
    </location>
</feature>
<dbReference type="EMBL" id="CP005745">
    <property type="protein sequence ID" value="AHH10727.1"/>
    <property type="molecule type" value="Genomic_DNA"/>
</dbReference>
<dbReference type="FunFam" id="3.40.50.2020:FF:000014">
    <property type="entry name" value="Ribose-phosphate pyrophosphokinase 1"/>
    <property type="match status" value="1"/>
</dbReference>
<evidence type="ECO:0000256" key="7">
    <source>
        <dbReference type="ARBA" id="ARBA00049535"/>
    </source>
</evidence>
<evidence type="ECO:0000256" key="8">
    <source>
        <dbReference type="RuleBase" id="RU004324"/>
    </source>
</evidence>
<evidence type="ECO:0000259" key="9">
    <source>
        <dbReference type="Pfam" id="PF00156"/>
    </source>
</evidence>
<reference evidence="11" key="1">
    <citation type="submission" date="2013-04" db="EMBL/GenBank/DDBJ databases">
        <title>Comparative Genomics of Relapsing Fever Spirochetes.</title>
        <authorList>
            <person name="Schwan T.G."/>
            <person name="Raffel S.J."/>
            <person name="Porcella S.F."/>
            <person name="Martens C.A."/>
            <person name="Bruno D.P."/>
            <person name="Ricklefs S.M."/>
            <person name="Barbian K.B."/>
        </authorList>
    </citation>
    <scope>NUCLEOTIDE SEQUENCE [LARGE SCALE GENOMIC DNA]</scope>
    <source>
        <strain evidence="11">Co53</strain>
    </source>
</reference>
<dbReference type="InterPro" id="IPR005946">
    <property type="entry name" value="Rib-P_diPkinase"/>
</dbReference>
<evidence type="ECO:0000313" key="12">
    <source>
        <dbReference type="Proteomes" id="UP000019330"/>
    </source>
</evidence>
<evidence type="ECO:0000259" key="10">
    <source>
        <dbReference type="Pfam" id="PF13793"/>
    </source>
</evidence>
<keyword evidence="3 8" id="KW-0545">Nucleotide biosynthesis</keyword>